<dbReference type="PANTHER" id="PTHR14418">
    <property type="entry name" value="CONDENSIN COMPLEX SUBUNIT 3-RELATED"/>
    <property type="match status" value="1"/>
</dbReference>
<dbReference type="GO" id="GO:0000793">
    <property type="term" value="C:condensed chromosome"/>
    <property type="evidence" value="ECO:0007669"/>
    <property type="project" value="TreeGrafter"/>
</dbReference>
<feature type="compositionally biased region" description="Acidic residues" evidence="9">
    <location>
        <begin position="1409"/>
        <end position="1419"/>
    </location>
</feature>
<feature type="domain" description="Nuclear condensin complex subunit 3 C-terminal" evidence="10">
    <location>
        <begin position="577"/>
        <end position="867"/>
    </location>
</feature>
<evidence type="ECO:0000313" key="11">
    <source>
        <dbReference type="EMBL" id="CAL4067744.1"/>
    </source>
</evidence>
<proteinExistence type="inferred from homology"/>
<keyword evidence="6" id="KW-0226">DNA condensation</keyword>
<dbReference type="PANTHER" id="PTHR14418:SF5">
    <property type="entry name" value="CONDENSIN COMPLEX SUBUNIT 3"/>
    <property type="match status" value="1"/>
</dbReference>
<feature type="compositionally biased region" description="Basic and acidic residues" evidence="9">
    <location>
        <begin position="1071"/>
        <end position="1099"/>
    </location>
</feature>
<feature type="compositionally biased region" description="Acidic residues" evidence="9">
    <location>
        <begin position="1149"/>
        <end position="1162"/>
    </location>
</feature>
<keyword evidence="5" id="KW-0498">Mitosis</keyword>
<dbReference type="InterPro" id="IPR011989">
    <property type="entry name" value="ARM-like"/>
</dbReference>
<dbReference type="GO" id="GO:0051301">
    <property type="term" value="P:cell division"/>
    <property type="evidence" value="ECO:0007669"/>
    <property type="project" value="UniProtKB-KW"/>
</dbReference>
<evidence type="ECO:0000256" key="9">
    <source>
        <dbReference type="SAM" id="MobiDB-lite"/>
    </source>
</evidence>
<feature type="coiled-coil region" evidence="8">
    <location>
        <begin position="500"/>
        <end position="553"/>
    </location>
</feature>
<dbReference type="GO" id="GO:0007076">
    <property type="term" value="P:mitotic chromosome condensation"/>
    <property type="evidence" value="ECO:0007669"/>
    <property type="project" value="InterPro"/>
</dbReference>
<dbReference type="InterPro" id="IPR025977">
    <property type="entry name" value="Cnd3_C"/>
</dbReference>
<feature type="compositionally biased region" description="Acidic residues" evidence="9">
    <location>
        <begin position="1277"/>
        <end position="1288"/>
    </location>
</feature>
<evidence type="ECO:0000256" key="6">
    <source>
        <dbReference type="ARBA" id="ARBA00023067"/>
    </source>
</evidence>
<evidence type="ECO:0000256" key="1">
    <source>
        <dbReference type="ARBA" id="ARBA00004286"/>
    </source>
</evidence>
<keyword evidence="7" id="KW-0131">Cell cycle</keyword>
<name>A0AAV2Q0N5_MEGNR</name>
<feature type="region of interest" description="Disordered" evidence="9">
    <location>
        <begin position="974"/>
        <end position="1596"/>
    </location>
</feature>
<feature type="compositionally biased region" description="Acidic residues" evidence="9">
    <location>
        <begin position="1365"/>
        <end position="1376"/>
    </location>
</feature>
<comment type="subcellular location">
    <subcellularLocation>
        <location evidence="1">Chromosome</location>
    </subcellularLocation>
</comment>
<evidence type="ECO:0000256" key="5">
    <source>
        <dbReference type="ARBA" id="ARBA00022776"/>
    </source>
</evidence>
<dbReference type="Gene3D" id="1.25.10.10">
    <property type="entry name" value="Leucine-rich Repeat Variant"/>
    <property type="match status" value="1"/>
</dbReference>
<dbReference type="GO" id="GO:0000796">
    <property type="term" value="C:condensin complex"/>
    <property type="evidence" value="ECO:0007669"/>
    <property type="project" value="InterPro"/>
</dbReference>
<comment type="similarity">
    <text evidence="2">Belongs to the CND3 (condensin subunit 3) family.</text>
</comment>
<keyword evidence="4" id="KW-0132">Cell division</keyword>
<evidence type="ECO:0000313" key="12">
    <source>
        <dbReference type="Proteomes" id="UP001497623"/>
    </source>
</evidence>
<feature type="region of interest" description="Disordered" evidence="9">
    <location>
        <begin position="913"/>
        <end position="941"/>
    </location>
</feature>
<dbReference type="EMBL" id="CAXKWB010002802">
    <property type="protein sequence ID" value="CAL4067744.1"/>
    <property type="molecule type" value="Genomic_DNA"/>
</dbReference>
<dbReference type="InterPro" id="IPR027165">
    <property type="entry name" value="CND3"/>
</dbReference>
<feature type="compositionally biased region" description="Basic and acidic residues" evidence="9">
    <location>
        <begin position="1025"/>
        <end position="1034"/>
    </location>
</feature>
<protein>
    <recommendedName>
        <fullName evidence="10">Nuclear condensin complex subunit 3 C-terminal domain-containing protein</fullName>
    </recommendedName>
</protein>
<gene>
    <name evidence="11" type="ORF">MNOR_LOCUS6692</name>
</gene>
<evidence type="ECO:0000256" key="8">
    <source>
        <dbReference type="SAM" id="Coils"/>
    </source>
</evidence>
<sequence length="1596" mass="178345">MVAANNMSVGQAFKDCQYTAASHPKLVKKLIKFYLQANFEEFCDEFLHQLKYPLVHGDKQPNVERTLNFVSKFAVTKKSEEDDTKKKNKEKENGEKEGGDGSDEDDEEEADPFLIKLFQFLLNNHEANSQDVRFRVCQMINKLLNNMGEEAVIDDDLYSSIYDTMLHRLQDKVPAVRVQAVLALARLQDPRNKECPVIKAYRYHLTMDPNSDVRRAVLNNIAITFKTLPDILERTRDVRDVVRRQAYLVISQKVHIRSMTIAQRVRLIAEGLKDRTEMVRVAVEKNLLQSWLRMVNGKVLDLLTCLDVEASVKEAELALVTMFKDVPYQTIIDNFEQLNENRLINSDELRPESSLFWRCLAQHLRKEGAEVAVESILPELTTFCKYIEDYALTDVMDEGDIQETAVKNMEKEFVTKQLIGMTMMFDLADDYGRQSLDQLVRTLLTSDKIGGPVVKGLVEVFSKLHPPNSRINQLAEIISDIREYKPQTVAKEVSISMEEQRKKKLEAARIKVQINQLREELEDCVRSLDIDRARTLKGELQALELQQAELNVDSSTIIMEEEEVPEGEKDDPTTVSKCLSIVCEMIESPDITVMTPTLHSQHENLILPCLRSQDPLVRNQGVKALGLLSLLSKELAHQHLLLFMQISRIDIDQIQVSALRCAIDILHLYGIEEFSSAAGDMGDQAGLADSSMHEDHDQESEEAGIIISVLCQLLDHEYDEMRTLAAEGLCKLLLASRISSAKLLSKLVLMWYNPATGDDSLLRHMLGVFFPLYASFGGSNQEALCAAVMPTLKVLFDAPGRSPLADVDVEDVASFLISITSPAIINESVKDAANVHDTLVFTICTEIIAFPDTHWTKTLIRCLNKLSVSATNFSNLKQIQVLLSKIYTRVQDRVCVNLLDKFRNTIETYLKDAPEPTAEEEIKAEDEPIGPPGTPKCASPTNSAVDFKDPPGSAASCRRKRALHTTVAEMFTSDADSDYDPNCTPKSKRHGNADCNLSPGRSLSTPNKGLSKKLLIADSDSPNPLREESKEKLPKITVITTSDAEIELTKTDDSSEEDTLVKIEPQSPANESRRRSNSKEFSKDSTSPKKLKRSEDSSKSPRGRRRSQPPSTTSDDETSPSKVSRRSRSATTSKTSKSKQGGRKAVSDEVNEEDIEASEEETTPMPKVRGKRSVESTSQETSVKRSGRKNVVETPDSSSQDETSIGKRGGKASASKTSKYPRRVRKTASDNVSEEDIEVSEEETIPTPTTRGKKNVEPSIQETTPVKRSGRKKVAESPEESETSEEETFQNPRTRGKKSIEPSIQETTPVKRSGRKKVAETPEESEASEEEIISNPRTRGKKSIEPSIQETTPVKRSGRKKVAESPEESEASEEETIPNPRTRGKKSIEPSIQETTPVKRSGRKKVAETPEESEDSEEETQPKTRGKNIAESSGQETSPVKRSGRKKVEESPNSSSQEKNEAKATRNKRKSKVDMKACVNLGKLVMEQSTDEEENKQVKKKGRGRPKREENDSVISSSYPSTTLSVGDADESEDSTVPSSQEKPRRGRKPKKTVDEPEVDTLKVRGRAGRGSQSSHSSQSSTTQERPKRGSARSKK</sequence>
<feature type="compositionally biased region" description="Polar residues" evidence="9">
    <location>
        <begin position="1430"/>
        <end position="1440"/>
    </location>
</feature>
<dbReference type="GO" id="GO:0005737">
    <property type="term" value="C:cytoplasm"/>
    <property type="evidence" value="ECO:0007669"/>
    <property type="project" value="TreeGrafter"/>
</dbReference>
<dbReference type="InterPro" id="IPR016024">
    <property type="entry name" value="ARM-type_fold"/>
</dbReference>
<dbReference type="Proteomes" id="UP001497623">
    <property type="component" value="Unassembled WGS sequence"/>
</dbReference>
<accession>A0AAV2Q0N5</accession>
<keyword evidence="3" id="KW-0158">Chromosome</keyword>
<feature type="compositionally biased region" description="Basic and acidic residues" evidence="9">
    <location>
        <begin position="80"/>
        <end position="99"/>
    </location>
</feature>
<feature type="region of interest" description="Disordered" evidence="9">
    <location>
        <begin position="80"/>
        <end position="107"/>
    </location>
</feature>
<evidence type="ECO:0000256" key="7">
    <source>
        <dbReference type="ARBA" id="ARBA00023306"/>
    </source>
</evidence>
<feature type="compositionally biased region" description="Polar residues" evidence="9">
    <location>
        <begin position="999"/>
        <end position="1008"/>
    </location>
</feature>
<evidence type="ECO:0000256" key="3">
    <source>
        <dbReference type="ARBA" id="ARBA00022454"/>
    </source>
</evidence>
<feature type="compositionally biased region" description="Acidic residues" evidence="9">
    <location>
        <begin position="1321"/>
        <end position="1332"/>
    </location>
</feature>
<feature type="compositionally biased region" description="Acidic residues" evidence="9">
    <location>
        <begin position="1232"/>
        <end position="1244"/>
    </location>
</feature>
<feature type="compositionally biased region" description="Low complexity" evidence="9">
    <location>
        <begin position="1572"/>
        <end position="1584"/>
    </location>
</feature>
<reference evidence="11 12" key="1">
    <citation type="submission" date="2024-05" db="EMBL/GenBank/DDBJ databases">
        <authorList>
            <person name="Wallberg A."/>
        </authorList>
    </citation>
    <scope>NUCLEOTIDE SEQUENCE [LARGE SCALE GENOMIC DNA]</scope>
</reference>
<evidence type="ECO:0000256" key="2">
    <source>
        <dbReference type="ARBA" id="ARBA00006533"/>
    </source>
</evidence>
<evidence type="ECO:0000256" key="4">
    <source>
        <dbReference type="ARBA" id="ARBA00022618"/>
    </source>
</evidence>
<feature type="compositionally biased region" description="Polar residues" evidence="9">
    <location>
        <begin position="1513"/>
        <end position="1525"/>
    </location>
</feature>
<organism evidence="11 12">
    <name type="scientific">Meganyctiphanes norvegica</name>
    <name type="common">Northern krill</name>
    <name type="synonym">Thysanopoda norvegica</name>
    <dbReference type="NCBI Taxonomy" id="48144"/>
    <lineage>
        <taxon>Eukaryota</taxon>
        <taxon>Metazoa</taxon>
        <taxon>Ecdysozoa</taxon>
        <taxon>Arthropoda</taxon>
        <taxon>Crustacea</taxon>
        <taxon>Multicrustacea</taxon>
        <taxon>Malacostraca</taxon>
        <taxon>Eumalacostraca</taxon>
        <taxon>Eucarida</taxon>
        <taxon>Euphausiacea</taxon>
        <taxon>Euphausiidae</taxon>
        <taxon>Meganyctiphanes</taxon>
    </lineage>
</organism>
<keyword evidence="12" id="KW-1185">Reference proteome</keyword>
<dbReference type="SUPFAM" id="SSF48371">
    <property type="entry name" value="ARM repeat"/>
    <property type="match status" value="1"/>
</dbReference>
<evidence type="ECO:0000259" key="10">
    <source>
        <dbReference type="Pfam" id="PF12719"/>
    </source>
</evidence>
<keyword evidence="8" id="KW-0175">Coiled coil</keyword>
<feature type="compositionally biased region" description="Acidic residues" evidence="9">
    <location>
        <begin position="917"/>
        <end position="928"/>
    </location>
</feature>
<feature type="compositionally biased region" description="Basic and acidic residues" evidence="9">
    <location>
        <begin position="1552"/>
        <end position="1563"/>
    </location>
</feature>
<dbReference type="Pfam" id="PF12719">
    <property type="entry name" value="Cnd3"/>
    <property type="match status" value="1"/>
</dbReference>
<comment type="caution">
    <text evidence="11">The sequence shown here is derived from an EMBL/GenBank/DDBJ whole genome shotgun (WGS) entry which is preliminary data.</text>
</comment>